<accession>A0A919L5C0</accession>
<evidence type="ECO:0000313" key="2">
    <source>
        <dbReference type="EMBL" id="GHH84718.1"/>
    </source>
</evidence>
<proteinExistence type="predicted"/>
<sequence length="100" mass="10565">MRPSRWTPGTRHPPGPAPCDQSPRHNDLSVEPAGTAGPADSAAPAAADTGWTASGPWAPCPRSLRPAGEEGHDRPRTVPRVAPGLLPTRPKIHNRGAYLR</sequence>
<name>A0A919L5C0_9ACTN</name>
<protein>
    <submittedName>
        <fullName evidence="2">Uncharacterized protein</fullName>
    </submittedName>
</protein>
<organism evidence="2 3">
    <name type="scientific">Streptomyces sulfonofaciens</name>
    <dbReference type="NCBI Taxonomy" id="68272"/>
    <lineage>
        <taxon>Bacteria</taxon>
        <taxon>Bacillati</taxon>
        <taxon>Actinomycetota</taxon>
        <taxon>Actinomycetes</taxon>
        <taxon>Kitasatosporales</taxon>
        <taxon>Streptomycetaceae</taxon>
        <taxon>Streptomyces</taxon>
    </lineage>
</organism>
<dbReference type="EMBL" id="BNCD01000016">
    <property type="protein sequence ID" value="GHH84718.1"/>
    <property type="molecule type" value="Genomic_DNA"/>
</dbReference>
<dbReference type="Proteomes" id="UP000603708">
    <property type="component" value="Unassembled WGS sequence"/>
</dbReference>
<reference evidence="2" key="1">
    <citation type="journal article" date="2014" name="Int. J. Syst. Evol. Microbiol.">
        <title>Complete genome sequence of Corynebacterium casei LMG S-19264T (=DSM 44701T), isolated from a smear-ripened cheese.</title>
        <authorList>
            <consortium name="US DOE Joint Genome Institute (JGI-PGF)"/>
            <person name="Walter F."/>
            <person name="Albersmeier A."/>
            <person name="Kalinowski J."/>
            <person name="Ruckert C."/>
        </authorList>
    </citation>
    <scope>NUCLEOTIDE SEQUENCE</scope>
    <source>
        <strain evidence="2">JCM 5069</strain>
    </source>
</reference>
<comment type="caution">
    <text evidence="2">The sequence shown here is derived from an EMBL/GenBank/DDBJ whole genome shotgun (WGS) entry which is preliminary data.</text>
</comment>
<evidence type="ECO:0000256" key="1">
    <source>
        <dbReference type="SAM" id="MobiDB-lite"/>
    </source>
</evidence>
<feature type="compositionally biased region" description="Low complexity" evidence="1">
    <location>
        <begin position="32"/>
        <end position="54"/>
    </location>
</feature>
<feature type="region of interest" description="Disordered" evidence="1">
    <location>
        <begin position="1"/>
        <end position="100"/>
    </location>
</feature>
<dbReference type="AlphaFoldDB" id="A0A919L5C0"/>
<gene>
    <name evidence="2" type="ORF">GCM10018793_49960</name>
</gene>
<feature type="compositionally biased region" description="Basic and acidic residues" evidence="1">
    <location>
        <begin position="67"/>
        <end position="76"/>
    </location>
</feature>
<reference evidence="2" key="2">
    <citation type="submission" date="2020-09" db="EMBL/GenBank/DDBJ databases">
        <authorList>
            <person name="Sun Q."/>
            <person name="Ohkuma M."/>
        </authorList>
    </citation>
    <scope>NUCLEOTIDE SEQUENCE</scope>
    <source>
        <strain evidence="2">JCM 5069</strain>
    </source>
</reference>
<evidence type="ECO:0000313" key="3">
    <source>
        <dbReference type="Proteomes" id="UP000603708"/>
    </source>
</evidence>
<keyword evidence="3" id="KW-1185">Reference proteome</keyword>